<comment type="caution">
    <text evidence="1">The sequence shown here is derived from an EMBL/GenBank/DDBJ whole genome shotgun (WGS) entry which is preliminary data.</text>
</comment>
<gene>
    <name evidence="1" type="ORF">CN553_23515</name>
</gene>
<evidence type="ECO:0000313" key="1">
    <source>
        <dbReference type="EMBL" id="PEN88365.1"/>
    </source>
</evidence>
<accession>A0A9X6YKM6</accession>
<proteinExistence type="predicted"/>
<reference evidence="1 2" key="1">
    <citation type="submission" date="2017-09" db="EMBL/GenBank/DDBJ databases">
        <title>Large-scale bioinformatics analysis of Bacillus genomes uncovers conserved roles of natural products in bacterial physiology.</title>
        <authorList>
            <consortium name="Agbiome Team Llc"/>
            <person name="Bleich R.M."/>
            <person name="Kirk G.J."/>
            <person name="Santa Maria K.C."/>
            <person name="Allen S.E."/>
            <person name="Farag S."/>
            <person name="Shank E.A."/>
            <person name="Bowers A."/>
        </authorList>
    </citation>
    <scope>NUCLEOTIDE SEQUENCE [LARGE SCALE GENOMIC DNA]</scope>
    <source>
        <strain evidence="1 2">AFS027647</strain>
    </source>
</reference>
<dbReference type="EMBL" id="NUAN01000169">
    <property type="protein sequence ID" value="PEN88365.1"/>
    <property type="molecule type" value="Genomic_DNA"/>
</dbReference>
<evidence type="ECO:0000313" key="2">
    <source>
        <dbReference type="Proteomes" id="UP000220691"/>
    </source>
</evidence>
<organism evidence="1 2">
    <name type="scientific">Bacillus cereus</name>
    <dbReference type="NCBI Taxonomy" id="1396"/>
    <lineage>
        <taxon>Bacteria</taxon>
        <taxon>Bacillati</taxon>
        <taxon>Bacillota</taxon>
        <taxon>Bacilli</taxon>
        <taxon>Bacillales</taxon>
        <taxon>Bacillaceae</taxon>
        <taxon>Bacillus</taxon>
        <taxon>Bacillus cereus group</taxon>
    </lineage>
</organism>
<dbReference type="Proteomes" id="UP000220691">
    <property type="component" value="Unassembled WGS sequence"/>
</dbReference>
<protein>
    <submittedName>
        <fullName evidence="1">Uncharacterized protein</fullName>
    </submittedName>
</protein>
<name>A0A9X6YKM6_BACCE</name>
<sequence length="29" mass="3318">MLHLKGYTNIQIAEIIGRSNLTIGTYIKR</sequence>
<dbReference type="AlphaFoldDB" id="A0A9X6YKM6"/>